<dbReference type="InterPro" id="IPR052934">
    <property type="entry name" value="Methyl-DNA_Rec/Restrict_Enz"/>
</dbReference>
<dbReference type="InterPro" id="IPR027417">
    <property type="entry name" value="P-loop_NTPase"/>
</dbReference>
<protein>
    <submittedName>
        <fullName evidence="2">AAA family ATPase</fullName>
    </submittedName>
</protein>
<keyword evidence="3" id="KW-1185">Reference proteome</keyword>
<dbReference type="EMBL" id="JAQNDN010000020">
    <property type="protein sequence ID" value="MDC0672981.1"/>
    <property type="molecule type" value="Genomic_DNA"/>
</dbReference>
<dbReference type="Pfam" id="PF07728">
    <property type="entry name" value="AAA_5"/>
    <property type="match status" value="1"/>
</dbReference>
<dbReference type="PANTHER" id="PTHR37291">
    <property type="entry name" value="5-METHYLCYTOSINE-SPECIFIC RESTRICTION ENZYME B"/>
    <property type="match status" value="1"/>
</dbReference>
<dbReference type="Proteomes" id="UP001217838">
    <property type="component" value="Unassembled WGS sequence"/>
</dbReference>
<name>A0ABT5BJ43_9BACT</name>
<reference evidence="2 3" key="1">
    <citation type="submission" date="2022-11" db="EMBL/GenBank/DDBJ databases">
        <title>Minimal conservation of predation-associated metabolite biosynthetic gene clusters underscores biosynthetic potential of Myxococcota including descriptions for ten novel species: Archangium lansinium sp. nov., Myxococcus landrumus sp. nov., Nannocystis bai.</title>
        <authorList>
            <person name="Ahearne A."/>
            <person name="Stevens C."/>
            <person name="Dowd S."/>
        </authorList>
    </citation>
    <scope>NUCLEOTIDE SEQUENCE [LARGE SCALE GENOMIC DNA]</scope>
    <source>
        <strain evidence="2 3">NCELM</strain>
    </source>
</reference>
<dbReference type="Gene3D" id="3.40.50.300">
    <property type="entry name" value="P-loop containing nucleotide triphosphate hydrolases"/>
    <property type="match status" value="1"/>
</dbReference>
<dbReference type="SMART" id="SM00382">
    <property type="entry name" value="AAA"/>
    <property type="match status" value="1"/>
</dbReference>
<comment type="caution">
    <text evidence="2">The sequence shown here is derived from an EMBL/GenBank/DDBJ whole genome shotgun (WGS) entry which is preliminary data.</text>
</comment>
<accession>A0ABT5BJ43</accession>
<evidence type="ECO:0000313" key="3">
    <source>
        <dbReference type="Proteomes" id="UP001217838"/>
    </source>
</evidence>
<sequence length="752" mass="84718">MPLDPVLASALRQALAALLARETLLLRESIDRYYATFRERFGPDVLAGLRGQALLTKMHGRGETRDSLVYWLEFKNDEEFPTQRFGGIGGGSALKYGIYRRSDTGQWMTGSGTQQTTITEERAAEIASEQRDELIAGARLLDRWRAGALPLDYAALQRELEKTLPTLHHLGWVHKYFALLFPEILDDFHAVAYQRYYLIKLRLKPLGEGLYYNAGLFMTAARELGIHPYHLTGTLNRHFGPPRRVWKIGTGDDGVNEDQWAPMRDGGHVAIGWHELGDLRNHIDGDDLRADLQRLHDEAYPGAKQAVRSKAVNQVARFVRDISVGDLVLAVSGMTVLGIGEIQGNYEFLEHAEYPHSRRVRWLDLDPWELPVNKKPRQAVASIDDDDNLLAVELRIAAQASRSTPSVAPAPVAAEQLPPLLRQIADLLDHKPQLILHGPPGTGKSYWARRAARELAARSWFGRSLARLSAEEQQFLDGPEGALELCTFHPGYGYEDFVEGLRPLLDSGHLAFELRDGVFKLLCDRAAKRPDRLHFLFIDEINRGDLPRIFGELLTLLERDKRGWPLTLALSKQRFVVPPNLRIVATMNTADRSISLLDAALRRRFAFIELMPDPAALVDAMVLGLPLGPLLGWINERLSRCLGAGARQLQIGHAYFMVEGQPISDPHRLVMALRNDILPLLEEYCYEDRKHLRSILGRGLFRADSLEFDAALFEPRQRDRLASALRSHFAEELSHPDVVELIARAQARDEDA</sequence>
<dbReference type="InterPro" id="IPR011704">
    <property type="entry name" value="ATPase_dyneun-rel_AAA"/>
</dbReference>
<evidence type="ECO:0000259" key="1">
    <source>
        <dbReference type="SMART" id="SM00382"/>
    </source>
</evidence>
<organism evidence="2 3">
    <name type="scientific">Nannocystis radixulma</name>
    <dbReference type="NCBI Taxonomy" id="2995305"/>
    <lineage>
        <taxon>Bacteria</taxon>
        <taxon>Pseudomonadati</taxon>
        <taxon>Myxococcota</taxon>
        <taxon>Polyangia</taxon>
        <taxon>Nannocystales</taxon>
        <taxon>Nannocystaceae</taxon>
        <taxon>Nannocystis</taxon>
    </lineage>
</organism>
<dbReference type="PANTHER" id="PTHR37291:SF1">
    <property type="entry name" value="TYPE IV METHYL-DIRECTED RESTRICTION ENZYME ECOKMCRB SUBUNIT"/>
    <property type="match status" value="1"/>
</dbReference>
<gene>
    <name evidence="2" type="ORF">POL58_34830</name>
</gene>
<dbReference type="InterPro" id="IPR003593">
    <property type="entry name" value="AAA+_ATPase"/>
</dbReference>
<dbReference type="SUPFAM" id="SSF52540">
    <property type="entry name" value="P-loop containing nucleoside triphosphate hydrolases"/>
    <property type="match status" value="1"/>
</dbReference>
<evidence type="ECO:0000313" key="2">
    <source>
        <dbReference type="EMBL" id="MDC0672981.1"/>
    </source>
</evidence>
<proteinExistence type="predicted"/>
<feature type="domain" description="AAA+ ATPase" evidence="1">
    <location>
        <begin position="430"/>
        <end position="615"/>
    </location>
</feature>
<dbReference type="RefSeq" id="WP_272005302.1">
    <property type="nucleotide sequence ID" value="NZ_JAQNDN010000020.1"/>
</dbReference>